<protein>
    <submittedName>
        <fullName evidence="1">Uncharacterized protein</fullName>
    </submittedName>
</protein>
<dbReference type="AlphaFoldDB" id="A0A8D9B0T5"/>
<reference evidence="1" key="1">
    <citation type="submission" date="2021-05" db="EMBL/GenBank/DDBJ databases">
        <authorList>
            <person name="Alioto T."/>
            <person name="Alioto T."/>
            <person name="Gomez Garrido J."/>
        </authorList>
    </citation>
    <scope>NUCLEOTIDE SEQUENCE</scope>
</reference>
<dbReference type="EMBL" id="HBUF01602275">
    <property type="protein sequence ID" value="CAG6776435.1"/>
    <property type="molecule type" value="Transcribed_RNA"/>
</dbReference>
<dbReference type="EMBL" id="HBUF01602273">
    <property type="protein sequence ID" value="CAG6776433.1"/>
    <property type="molecule type" value="Transcribed_RNA"/>
</dbReference>
<evidence type="ECO:0000313" key="1">
    <source>
        <dbReference type="EMBL" id="CAG6776434.1"/>
    </source>
</evidence>
<sequence length="118" mass="13761">MSSPGFCLETLLEAAKFVELQEQQQQEQQKQVFVVAGESSKLLKETRLEPLSSLKQEDPIQVKGKEFPSLFQHCKSKKFRVSRNNKAKNIIYYHTLHRTVSHLKNINFSGERDFFFGR</sequence>
<dbReference type="EMBL" id="HBUF01602274">
    <property type="protein sequence ID" value="CAG6776434.1"/>
    <property type="molecule type" value="Transcribed_RNA"/>
</dbReference>
<accession>A0A8D9B0T5</accession>
<proteinExistence type="predicted"/>
<organism evidence="1">
    <name type="scientific">Cacopsylla melanoneura</name>
    <dbReference type="NCBI Taxonomy" id="428564"/>
    <lineage>
        <taxon>Eukaryota</taxon>
        <taxon>Metazoa</taxon>
        <taxon>Ecdysozoa</taxon>
        <taxon>Arthropoda</taxon>
        <taxon>Hexapoda</taxon>
        <taxon>Insecta</taxon>
        <taxon>Pterygota</taxon>
        <taxon>Neoptera</taxon>
        <taxon>Paraneoptera</taxon>
        <taxon>Hemiptera</taxon>
        <taxon>Sternorrhyncha</taxon>
        <taxon>Psylloidea</taxon>
        <taxon>Psyllidae</taxon>
        <taxon>Psyllinae</taxon>
        <taxon>Cacopsylla</taxon>
    </lineage>
</organism>
<name>A0A8D9B0T5_9HEMI</name>